<accession>A0A1G7P3T6</accession>
<dbReference type="RefSeq" id="WP_093691950.1">
    <property type="nucleotide sequence ID" value="NZ_FNBU01000031.1"/>
</dbReference>
<sequence>MAGEIEARGTENRADLTAEERKEIAPDLKSDAIISYGGREYAYSSDSIAANIKRGQIAMEKVIREKTDVLNAMYRPELGGISFYWGTPGRGKKFKGGSGVSHIIAKRNSEGKNGEEIARNLVEVIAKGKISEPYGPPEWERVNVYHNGHTAVLSLYKDGHIQTWLLTGWKNDKEDSGVPGEGNDSTGTTRADPSLTRTGAGAESSIDNSIPKPGELFQSKNSPDSVKTL</sequence>
<proteinExistence type="predicted"/>
<dbReference type="Pfam" id="PF18809">
    <property type="entry name" value="PBECR1"/>
    <property type="match status" value="1"/>
</dbReference>
<name>A0A1G7P3T6_9FIRM</name>
<dbReference type="EMBL" id="FNBU01000031">
    <property type="protein sequence ID" value="SDF80966.1"/>
    <property type="molecule type" value="Genomic_DNA"/>
</dbReference>
<evidence type="ECO:0000259" key="2">
    <source>
        <dbReference type="Pfam" id="PF18809"/>
    </source>
</evidence>
<evidence type="ECO:0000256" key="1">
    <source>
        <dbReference type="SAM" id="MobiDB-lite"/>
    </source>
</evidence>
<organism evidence="3 4">
    <name type="scientific">Sporolituus thermophilus DSM 23256</name>
    <dbReference type="NCBI Taxonomy" id="1123285"/>
    <lineage>
        <taxon>Bacteria</taxon>
        <taxon>Bacillati</taxon>
        <taxon>Bacillota</taxon>
        <taxon>Negativicutes</taxon>
        <taxon>Selenomonadales</taxon>
        <taxon>Sporomusaceae</taxon>
        <taxon>Sporolituus</taxon>
    </lineage>
</organism>
<gene>
    <name evidence="3" type="ORF">SAMN05660235_02828</name>
</gene>
<evidence type="ECO:0000313" key="3">
    <source>
        <dbReference type="EMBL" id="SDF80966.1"/>
    </source>
</evidence>
<feature type="domain" description="Phage-Barnase-EndoU-ColicinE5/D-RelE-like nuclease" evidence="2">
    <location>
        <begin position="72"/>
        <end position="174"/>
    </location>
</feature>
<protein>
    <recommendedName>
        <fullName evidence="2">Phage-Barnase-EndoU-ColicinE5/D-RelE-like nuclease domain-containing protein</fullName>
    </recommendedName>
</protein>
<dbReference type="InterPro" id="IPR041092">
    <property type="entry name" value="PBECR1"/>
</dbReference>
<feature type="compositionally biased region" description="Polar residues" evidence="1">
    <location>
        <begin position="218"/>
        <end position="229"/>
    </location>
</feature>
<feature type="region of interest" description="Disordered" evidence="1">
    <location>
        <begin position="170"/>
        <end position="229"/>
    </location>
</feature>
<dbReference type="OrthoDB" id="9815002at2"/>
<evidence type="ECO:0000313" key="4">
    <source>
        <dbReference type="Proteomes" id="UP000243333"/>
    </source>
</evidence>
<reference evidence="4" key="1">
    <citation type="submission" date="2016-10" db="EMBL/GenBank/DDBJ databases">
        <authorList>
            <person name="Varghese N."/>
            <person name="Submissions S."/>
        </authorList>
    </citation>
    <scope>NUCLEOTIDE SEQUENCE [LARGE SCALE GENOMIC DNA]</scope>
    <source>
        <strain evidence="4">DSM 23256</strain>
    </source>
</reference>
<feature type="compositionally biased region" description="Polar residues" evidence="1">
    <location>
        <begin position="183"/>
        <end position="197"/>
    </location>
</feature>
<keyword evidence="4" id="KW-1185">Reference proteome</keyword>
<feature type="region of interest" description="Disordered" evidence="1">
    <location>
        <begin position="1"/>
        <end position="21"/>
    </location>
</feature>
<dbReference type="Proteomes" id="UP000243333">
    <property type="component" value="Unassembled WGS sequence"/>
</dbReference>
<dbReference type="AlphaFoldDB" id="A0A1G7P3T6"/>